<accession>A0A1J4KJ49</accession>
<gene>
    <name evidence="3" type="ORF">TRFO_21325</name>
</gene>
<dbReference type="EMBL" id="MLAK01000632">
    <property type="protein sequence ID" value="OHT09702.1"/>
    <property type="molecule type" value="Genomic_DNA"/>
</dbReference>
<protein>
    <submittedName>
        <fullName evidence="3">Uncharacterized protein</fullName>
    </submittedName>
</protein>
<evidence type="ECO:0000256" key="2">
    <source>
        <dbReference type="SAM" id="Phobius"/>
    </source>
</evidence>
<feature type="transmembrane region" description="Helical" evidence="2">
    <location>
        <begin position="12"/>
        <end position="30"/>
    </location>
</feature>
<keyword evidence="2" id="KW-1133">Transmembrane helix</keyword>
<keyword evidence="2" id="KW-0812">Transmembrane</keyword>
<evidence type="ECO:0000313" key="3">
    <source>
        <dbReference type="EMBL" id="OHT09702.1"/>
    </source>
</evidence>
<proteinExistence type="predicted"/>
<comment type="caution">
    <text evidence="3">The sequence shown here is derived from an EMBL/GenBank/DDBJ whole genome shotgun (WGS) entry which is preliminary data.</text>
</comment>
<dbReference type="Gene3D" id="3.90.550.50">
    <property type="match status" value="1"/>
</dbReference>
<feature type="region of interest" description="Disordered" evidence="1">
    <location>
        <begin position="47"/>
        <end position="66"/>
    </location>
</feature>
<dbReference type="GeneID" id="94836599"/>
<dbReference type="Proteomes" id="UP000179807">
    <property type="component" value="Unassembled WGS sequence"/>
</dbReference>
<dbReference type="AlphaFoldDB" id="A0A1J4KJ49"/>
<evidence type="ECO:0000256" key="1">
    <source>
        <dbReference type="SAM" id="MobiDB-lite"/>
    </source>
</evidence>
<keyword evidence="4" id="KW-1185">Reference proteome</keyword>
<sequence>MLERKNSRNSRNLTLISFAFLLFAISMIYFTNPFEVSDVIPENANPDISANQYREPDLPPRKATNGDPNNKIYIAIIDSEYKPSDIQCQLKDAWIKDIDQYNFIDGVEFYSNVSFQNEKCDIQSISFPQPPSRFNMKHNPSCMIMKNMLKIFLERSDAGWLLYVTDSAFVNLKNLQKLIHSLYCNDPINQPRISGHCIEVRDYFQIFVKNSGALISRKTALLLSQTEKIWNISCEIEIDGSEAVAHSLDVNKMYAIRNHNQRFLGHPFTQEKFYDILLNKKFSELEKCPLKYESKRVCSPTTQPINELAVWSSVGDYMNKSFFIQNAKRMLEVDSSVYFKYNGYQSELCVF</sequence>
<name>A0A1J4KJ49_9EUKA</name>
<organism evidence="3 4">
    <name type="scientific">Tritrichomonas foetus</name>
    <dbReference type="NCBI Taxonomy" id="1144522"/>
    <lineage>
        <taxon>Eukaryota</taxon>
        <taxon>Metamonada</taxon>
        <taxon>Parabasalia</taxon>
        <taxon>Tritrichomonadida</taxon>
        <taxon>Tritrichomonadidae</taxon>
        <taxon>Tritrichomonas</taxon>
    </lineage>
</organism>
<keyword evidence="2" id="KW-0472">Membrane</keyword>
<dbReference type="VEuPathDB" id="TrichDB:TRFO_21325"/>
<evidence type="ECO:0000313" key="4">
    <source>
        <dbReference type="Proteomes" id="UP000179807"/>
    </source>
</evidence>
<reference evidence="3" key="1">
    <citation type="submission" date="2016-10" db="EMBL/GenBank/DDBJ databases">
        <authorList>
            <person name="Benchimol M."/>
            <person name="Almeida L.G."/>
            <person name="Vasconcelos A.T."/>
            <person name="Perreira-Neves A."/>
            <person name="Rosa I.A."/>
            <person name="Tasca T."/>
            <person name="Bogo M.R."/>
            <person name="de Souza W."/>
        </authorList>
    </citation>
    <scope>NUCLEOTIDE SEQUENCE [LARGE SCALE GENOMIC DNA]</scope>
    <source>
        <strain evidence="3">K</strain>
    </source>
</reference>
<dbReference type="RefSeq" id="XP_068362838.1">
    <property type="nucleotide sequence ID" value="XM_068501895.1"/>
</dbReference>
<dbReference type="OrthoDB" id="10510854at2759"/>